<gene>
    <name evidence="8" type="ORF">A2898_03890</name>
</gene>
<organism evidence="8 9">
    <name type="scientific">Candidatus Kerfeldbacteria bacterium RIFCSPLOWO2_01_FULL_48_11</name>
    <dbReference type="NCBI Taxonomy" id="1798543"/>
    <lineage>
        <taxon>Bacteria</taxon>
        <taxon>Candidatus Kerfeldiibacteriota</taxon>
    </lineage>
</organism>
<dbReference type="Proteomes" id="UP000179164">
    <property type="component" value="Unassembled WGS sequence"/>
</dbReference>
<keyword evidence="2" id="KW-0732">Signal</keyword>
<dbReference type="SUPFAM" id="SSF52833">
    <property type="entry name" value="Thioredoxin-like"/>
    <property type="match status" value="1"/>
</dbReference>
<name>A0A1G2B6J2_9BACT</name>
<keyword evidence="4" id="KW-1015">Disulfide bond</keyword>
<dbReference type="InterPro" id="IPR012336">
    <property type="entry name" value="Thioredoxin-like_fold"/>
</dbReference>
<keyword evidence="6" id="KW-0812">Transmembrane</keyword>
<dbReference type="PANTHER" id="PTHR13887:SF14">
    <property type="entry name" value="DISULFIDE BOND FORMATION PROTEIN D"/>
    <property type="match status" value="1"/>
</dbReference>
<proteinExistence type="inferred from homology"/>
<protein>
    <recommendedName>
        <fullName evidence="7">Thioredoxin domain-containing protein</fullName>
    </recommendedName>
</protein>
<feature type="domain" description="Thioredoxin" evidence="7">
    <location>
        <begin position="26"/>
        <end position="214"/>
    </location>
</feature>
<dbReference type="AlphaFoldDB" id="A0A1G2B6J2"/>
<dbReference type="GO" id="GO:0016491">
    <property type="term" value="F:oxidoreductase activity"/>
    <property type="evidence" value="ECO:0007669"/>
    <property type="project" value="UniProtKB-KW"/>
</dbReference>
<keyword evidence="6" id="KW-0472">Membrane</keyword>
<evidence type="ECO:0000313" key="9">
    <source>
        <dbReference type="Proteomes" id="UP000179164"/>
    </source>
</evidence>
<comment type="similarity">
    <text evidence="1">Belongs to the thioredoxin family. DsbA subfamily.</text>
</comment>
<evidence type="ECO:0000256" key="1">
    <source>
        <dbReference type="ARBA" id="ARBA00005791"/>
    </source>
</evidence>
<evidence type="ECO:0000259" key="7">
    <source>
        <dbReference type="PROSITE" id="PS51352"/>
    </source>
</evidence>
<keyword evidence="5" id="KW-0676">Redox-active center</keyword>
<evidence type="ECO:0000256" key="6">
    <source>
        <dbReference type="SAM" id="Phobius"/>
    </source>
</evidence>
<accession>A0A1G2B6J2</accession>
<dbReference type="EMBL" id="MHKE01000004">
    <property type="protein sequence ID" value="OGY84828.1"/>
    <property type="molecule type" value="Genomic_DNA"/>
</dbReference>
<evidence type="ECO:0000313" key="8">
    <source>
        <dbReference type="EMBL" id="OGY84828.1"/>
    </source>
</evidence>
<dbReference type="Pfam" id="PF13462">
    <property type="entry name" value="Thioredoxin_4"/>
    <property type="match status" value="1"/>
</dbReference>
<dbReference type="PROSITE" id="PS51352">
    <property type="entry name" value="THIOREDOXIN_2"/>
    <property type="match status" value="1"/>
</dbReference>
<evidence type="ECO:0000256" key="2">
    <source>
        <dbReference type="ARBA" id="ARBA00022729"/>
    </source>
</evidence>
<dbReference type="Gene3D" id="3.40.30.10">
    <property type="entry name" value="Glutaredoxin"/>
    <property type="match status" value="1"/>
</dbReference>
<evidence type="ECO:0000256" key="5">
    <source>
        <dbReference type="ARBA" id="ARBA00023284"/>
    </source>
</evidence>
<dbReference type="InterPro" id="IPR013766">
    <property type="entry name" value="Thioredoxin_domain"/>
</dbReference>
<keyword evidence="3" id="KW-0560">Oxidoreductase</keyword>
<evidence type="ECO:0000256" key="3">
    <source>
        <dbReference type="ARBA" id="ARBA00023002"/>
    </source>
</evidence>
<sequence>MVLKRSSAVLAGIIVVALAVVAWYGVQVIRTATDDGSQSTIFVDTPPPVTGDDPVLGPGDALVTIVEFSDFQCPACQSMRDTLADVLVRYAGRVRLVWKDFPDTYVHPDALSAAQAARCAQLQDKFWEYHDALFVNQDLLSTELYRQIAQTLELDINEFQACIEGPLPAVVDRTFREGLERKISATPHFFINGQQASGALSAGSLQSLIDQALDEAS</sequence>
<feature type="transmembrane region" description="Helical" evidence="6">
    <location>
        <begin position="7"/>
        <end position="26"/>
    </location>
</feature>
<dbReference type="InterPro" id="IPR036249">
    <property type="entry name" value="Thioredoxin-like_sf"/>
</dbReference>
<comment type="caution">
    <text evidence="8">The sequence shown here is derived from an EMBL/GenBank/DDBJ whole genome shotgun (WGS) entry which is preliminary data.</text>
</comment>
<evidence type="ECO:0000256" key="4">
    <source>
        <dbReference type="ARBA" id="ARBA00023157"/>
    </source>
</evidence>
<dbReference type="STRING" id="1798543.A2898_03890"/>
<reference evidence="8 9" key="1">
    <citation type="journal article" date="2016" name="Nat. Commun.">
        <title>Thousands of microbial genomes shed light on interconnected biogeochemical processes in an aquifer system.</title>
        <authorList>
            <person name="Anantharaman K."/>
            <person name="Brown C.T."/>
            <person name="Hug L.A."/>
            <person name="Sharon I."/>
            <person name="Castelle C.J."/>
            <person name="Probst A.J."/>
            <person name="Thomas B.C."/>
            <person name="Singh A."/>
            <person name="Wilkins M.J."/>
            <person name="Karaoz U."/>
            <person name="Brodie E.L."/>
            <person name="Williams K.H."/>
            <person name="Hubbard S.S."/>
            <person name="Banfield J.F."/>
        </authorList>
    </citation>
    <scope>NUCLEOTIDE SEQUENCE [LARGE SCALE GENOMIC DNA]</scope>
</reference>
<keyword evidence="6" id="KW-1133">Transmembrane helix</keyword>
<dbReference type="PANTHER" id="PTHR13887">
    <property type="entry name" value="GLUTATHIONE S-TRANSFERASE KAPPA"/>
    <property type="match status" value="1"/>
</dbReference>